<dbReference type="Pfam" id="PF00467">
    <property type="entry name" value="KOW"/>
    <property type="match status" value="1"/>
</dbReference>
<dbReference type="GO" id="GO:0003735">
    <property type="term" value="F:structural constituent of ribosome"/>
    <property type="evidence" value="ECO:0007669"/>
    <property type="project" value="UniProtKB-UniRule"/>
</dbReference>
<dbReference type="NCBIfam" id="TIGR01080">
    <property type="entry name" value="rplX_A_E"/>
    <property type="match status" value="1"/>
</dbReference>
<dbReference type="EMBL" id="DSJT01000022">
    <property type="protein sequence ID" value="HEF87395.1"/>
    <property type="molecule type" value="Genomic_DNA"/>
</dbReference>
<evidence type="ECO:0000313" key="8">
    <source>
        <dbReference type="EMBL" id="HEF87395.1"/>
    </source>
</evidence>
<evidence type="ECO:0000256" key="5">
    <source>
        <dbReference type="ARBA" id="ARBA00023274"/>
    </source>
</evidence>
<evidence type="ECO:0000259" key="7">
    <source>
        <dbReference type="SMART" id="SM00739"/>
    </source>
</evidence>
<comment type="function">
    <text evidence="6">One of two assembly initiator proteins, it binds directly to the 5'-end of the 23S rRNA, where it nucleates assembly of the 50S subunit.</text>
</comment>
<keyword evidence="5 6" id="KW-0687">Ribonucleoprotein</keyword>
<keyword evidence="4 6" id="KW-0689">Ribosomal protein</keyword>
<keyword evidence="3 6" id="KW-0694">RNA-binding</keyword>
<dbReference type="InterPro" id="IPR005756">
    <property type="entry name" value="Ribosomal_uL24_euk/arc"/>
</dbReference>
<dbReference type="Gene3D" id="2.30.30.30">
    <property type="match status" value="1"/>
</dbReference>
<accession>A0A7C2BKN1</accession>
<dbReference type="GO" id="GO:0006412">
    <property type="term" value="P:translation"/>
    <property type="evidence" value="ECO:0007669"/>
    <property type="project" value="UniProtKB-UniRule"/>
</dbReference>
<keyword evidence="2 6" id="KW-0699">rRNA-binding</keyword>
<comment type="similarity">
    <text evidence="1 6">Belongs to the universal ribosomal protein uL24 family.</text>
</comment>
<dbReference type="InterPro" id="IPR014722">
    <property type="entry name" value="Rib_uL2_dom2"/>
</dbReference>
<dbReference type="InterPro" id="IPR008991">
    <property type="entry name" value="Translation_prot_SH3-like_sf"/>
</dbReference>
<name>A0A7C2BKN1_9CREN</name>
<evidence type="ECO:0000256" key="4">
    <source>
        <dbReference type="ARBA" id="ARBA00022980"/>
    </source>
</evidence>
<evidence type="ECO:0000256" key="1">
    <source>
        <dbReference type="ARBA" id="ARBA00010618"/>
    </source>
</evidence>
<gene>
    <name evidence="6" type="primary">rpl24</name>
    <name evidence="8" type="ORF">ENP55_03740</name>
</gene>
<dbReference type="SUPFAM" id="SSF50104">
    <property type="entry name" value="Translation proteins SH3-like domain"/>
    <property type="match status" value="1"/>
</dbReference>
<dbReference type="PANTHER" id="PTHR11143">
    <property type="entry name" value="60S RIBOSOMAL PROTEIN L26 FAMILY MEMBER"/>
    <property type="match status" value="1"/>
</dbReference>
<dbReference type="InterPro" id="IPR041988">
    <property type="entry name" value="Ribosomal_uL24_KOW"/>
</dbReference>
<dbReference type="Pfam" id="PF16906">
    <property type="entry name" value="Ribosomal_L26"/>
    <property type="match status" value="1"/>
</dbReference>
<comment type="subunit">
    <text evidence="6">Part of the 50S ribosomal subunit.</text>
</comment>
<reference evidence="8" key="1">
    <citation type="journal article" date="2020" name="mSystems">
        <title>Genome- and Community-Level Interaction Insights into Carbon Utilization and Element Cycling Functions of Hydrothermarchaeota in Hydrothermal Sediment.</title>
        <authorList>
            <person name="Zhou Z."/>
            <person name="Liu Y."/>
            <person name="Xu W."/>
            <person name="Pan J."/>
            <person name="Luo Z.H."/>
            <person name="Li M."/>
        </authorList>
    </citation>
    <scope>NUCLEOTIDE SEQUENCE [LARGE SCALE GENOMIC DNA]</scope>
    <source>
        <strain evidence="8">SpSt-23</strain>
    </source>
</reference>
<protein>
    <recommendedName>
        <fullName evidence="6">Large ribosomal subunit protein uL24</fullName>
    </recommendedName>
</protein>
<dbReference type="SMART" id="SM00739">
    <property type="entry name" value="KOW"/>
    <property type="match status" value="1"/>
</dbReference>
<dbReference type="GO" id="GO:0015934">
    <property type="term" value="C:large ribosomal subunit"/>
    <property type="evidence" value="ECO:0007669"/>
    <property type="project" value="UniProtKB-UniRule"/>
</dbReference>
<comment type="caution">
    <text evidence="8">The sequence shown here is derived from an EMBL/GenBank/DDBJ whole genome shotgun (WGS) entry which is preliminary data.</text>
</comment>
<comment type="function">
    <text evidence="6">Located at the polypeptide exit tunnel on the outside of the subunit.</text>
</comment>
<proteinExistence type="inferred from homology"/>
<dbReference type="AlphaFoldDB" id="A0A7C2BKN1"/>
<organism evidence="8">
    <name type="scientific">Thermosphaera aggregans</name>
    <dbReference type="NCBI Taxonomy" id="54254"/>
    <lineage>
        <taxon>Archaea</taxon>
        <taxon>Thermoproteota</taxon>
        <taxon>Thermoprotei</taxon>
        <taxon>Desulfurococcales</taxon>
        <taxon>Desulfurococcaceae</taxon>
        <taxon>Thermosphaera</taxon>
    </lineage>
</organism>
<dbReference type="GO" id="GO:0019843">
    <property type="term" value="F:rRNA binding"/>
    <property type="evidence" value="ECO:0007669"/>
    <property type="project" value="UniProtKB-UniRule"/>
</dbReference>
<dbReference type="FunFam" id="2.30.30.30:FF:000009">
    <property type="entry name" value="60S ribosomal protein L26"/>
    <property type="match status" value="1"/>
</dbReference>
<evidence type="ECO:0000256" key="3">
    <source>
        <dbReference type="ARBA" id="ARBA00022884"/>
    </source>
</evidence>
<dbReference type="CDD" id="cd06089">
    <property type="entry name" value="KOW_RPL26"/>
    <property type="match status" value="1"/>
</dbReference>
<evidence type="ECO:0000256" key="6">
    <source>
        <dbReference type="HAMAP-Rule" id="MF_01326"/>
    </source>
</evidence>
<dbReference type="InterPro" id="IPR005824">
    <property type="entry name" value="KOW"/>
</dbReference>
<evidence type="ECO:0000256" key="2">
    <source>
        <dbReference type="ARBA" id="ARBA00022730"/>
    </source>
</evidence>
<dbReference type="HAMAP" id="MF_01326_A">
    <property type="entry name" value="Ribosomal_uL24_A"/>
    <property type="match status" value="1"/>
</dbReference>
<feature type="domain" description="KOW" evidence="7">
    <location>
        <begin position="46"/>
        <end position="73"/>
    </location>
</feature>
<sequence>MAVTASHKPGKQRKALAEMPLHLRRKLLTAKLSDELREKYGVKRLPVRKGDTVLVMRGDFQGAEGKVVRVDLKRVRIFIEGVQKKKADGTPVYVPIHPSKVMITKLDLSDKLRLKIVERRRGKTEESKQEGE</sequence>